<evidence type="ECO:0000259" key="8">
    <source>
        <dbReference type="Pfam" id="PF05649"/>
    </source>
</evidence>
<dbReference type="PANTHER" id="PTHR11733:SF167">
    <property type="entry name" value="FI17812P1-RELATED"/>
    <property type="match status" value="1"/>
</dbReference>
<dbReference type="InterPro" id="IPR008753">
    <property type="entry name" value="Peptidase_M13_N"/>
</dbReference>
<accession>A0ABS6DP44</accession>
<proteinExistence type="predicted"/>
<evidence type="ECO:0000256" key="3">
    <source>
        <dbReference type="ARBA" id="ARBA00022723"/>
    </source>
</evidence>
<protein>
    <submittedName>
        <fullName evidence="9">M13 family metallopeptidase</fullName>
    </submittedName>
</protein>
<dbReference type="EMBL" id="JAHMHH010000001">
    <property type="protein sequence ID" value="MBU4692094.1"/>
    <property type="molecule type" value="Genomic_DNA"/>
</dbReference>
<evidence type="ECO:0000313" key="10">
    <source>
        <dbReference type="Proteomes" id="UP000718793"/>
    </source>
</evidence>
<name>A0ABS6DP44_9MOLU</name>
<dbReference type="CDD" id="cd08662">
    <property type="entry name" value="M13"/>
    <property type="match status" value="1"/>
</dbReference>
<keyword evidence="4" id="KW-0378">Hydrolase</keyword>
<evidence type="ECO:0000256" key="1">
    <source>
        <dbReference type="ARBA" id="ARBA00001947"/>
    </source>
</evidence>
<dbReference type="Proteomes" id="UP000718793">
    <property type="component" value="Unassembled WGS sequence"/>
</dbReference>
<dbReference type="Pfam" id="PF05649">
    <property type="entry name" value="Peptidase_M13_N"/>
    <property type="match status" value="1"/>
</dbReference>
<dbReference type="Pfam" id="PF01431">
    <property type="entry name" value="Peptidase_M13"/>
    <property type="match status" value="1"/>
</dbReference>
<keyword evidence="6" id="KW-0482">Metalloprotease</keyword>
<organism evidence="9 10">
    <name type="scientific">Mycoplasma zalophi</name>
    <dbReference type="NCBI Taxonomy" id="191287"/>
    <lineage>
        <taxon>Bacteria</taxon>
        <taxon>Bacillati</taxon>
        <taxon>Mycoplasmatota</taxon>
        <taxon>Mollicutes</taxon>
        <taxon>Mycoplasmataceae</taxon>
        <taxon>Mycoplasma</taxon>
    </lineage>
</organism>
<comment type="cofactor">
    <cofactor evidence="1">
        <name>Zn(2+)</name>
        <dbReference type="ChEBI" id="CHEBI:29105"/>
    </cofactor>
</comment>
<comment type="caution">
    <text evidence="9">The sequence shown here is derived from an EMBL/GenBank/DDBJ whole genome shotgun (WGS) entry which is preliminary data.</text>
</comment>
<reference evidence="9" key="1">
    <citation type="submission" date="2021-06" db="EMBL/GenBank/DDBJ databases">
        <title>Novel Mycoplasma species detected in California sea lions (Zalophus californianus) from the USA.</title>
        <authorList>
            <person name="Volokhov D.V."/>
            <person name="Furtak V.A."/>
            <person name="Zagorodnyaya T.A."/>
        </authorList>
    </citation>
    <scope>NUCLEOTIDE SEQUENCE [LARGE SCALE GENOMIC DNA]</scope>
    <source>
        <strain evidence="9">CSL 5346</strain>
    </source>
</reference>
<evidence type="ECO:0000256" key="4">
    <source>
        <dbReference type="ARBA" id="ARBA00022801"/>
    </source>
</evidence>
<dbReference type="RefSeq" id="WP_216488385.1">
    <property type="nucleotide sequence ID" value="NZ_JAHMHH010000001.1"/>
</dbReference>
<keyword evidence="2" id="KW-0645">Protease</keyword>
<evidence type="ECO:0000256" key="6">
    <source>
        <dbReference type="ARBA" id="ARBA00023049"/>
    </source>
</evidence>
<feature type="domain" description="Peptidase M13 N-terminal" evidence="8">
    <location>
        <begin position="7"/>
        <end position="386"/>
    </location>
</feature>
<evidence type="ECO:0000259" key="7">
    <source>
        <dbReference type="Pfam" id="PF01431"/>
    </source>
</evidence>
<sequence>MDKELLKNDFYEAVNGEWLKSAKIRADKTATGTFMILHDQVEELQKELIEKWSNDLTTIPTNYPKLTEMIKLYKMANDWDKREELGKKPVQNILDFINSLKSFDDVFKNYKKMHYIGLYLPIEVEVYTNLKNSEQEILYMGNPSTILPAKNMYENEEKKAALYKLFEESTKKLLAKFDYKDNDAEELIQKALNFDESLWQYTPSPEFGAEILNIANIMTSEEIKKQVKNIDIISVVEDLLNNKVEFANVMYPQFLENFDNIFTKENFENYKARLLIHAIYNFAPFLTDEMRVLAGEFRRGFTGVKEATEKQLSARNLALSEFSMVFGKFYGETYFGPKAKQDVEKMVSEMIKVYQKRLSENTWLSKETIEQAQKKLSSFKAYVGYPDKINAYYNFMVTKTYQEGSNLIENLLNFRKLAVEENLNKYLKTKDKTLWSMSPAMINAYYSPTDNKIVFPAAILQAPFYSIDQSSSQNFGGIGTVMAHEISHGFDNNGANFDENGNIKNWWTDKDYENLKEKEQKMIELFDGIETEYGISNGKLTVSENIADCGGVACAFESAKMQKDFNAKEFMINYATIWRAKYLPKYAELLLLTDVHSLTRLRANIQLSNMDEFYEEFDIKEGDKMYVSPEKRVKIW</sequence>
<evidence type="ECO:0000256" key="2">
    <source>
        <dbReference type="ARBA" id="ARBA00022670"/>
    </source>
</evidence>
<dbReference type="InterPro" id="IPR000718">
    <property type="entry name" value="Peptidase_M13"/>
</dbReference>
<dbReference type="PANTHER" id="PTHR11733">
    <property type="entry name" value="ZINC METALLOPROTEASE FAMILY M13 NEPRILYSIN-RELATED"/>
    <property type="match status" value="1"/>
</dbReference>
<keyword evidence="5" id="KW-0862">Zinc</keyword>
<evidence type="ECO:0000256" key="5">
    <source>
        <dbReference type="ARBA" id="ARBA00022833"/>
    </source>
</evidence>
<evidence type="ECO:0000313" key="9">
    <source>
        <dbReference type="EMBL" id="MBU4692094.1"/>
    </source>
</evidence>
<dbReference type="InterPro" id="IPR018497">
    <property type="entry name" value="Peptidase_M13_C"/>
</dbReference>
<keyword evidence="10" id="KW-1185">Reference proteome</keyword>
<feature type="domain" description="Peptidase M13 C-terminal" evidence="7">
    <location>
        <begin position="443"/>
        <end position="633"/>
    </location>
</feature>
<gene>
    <name evidence="9" type="ORF">KQ875_00580</name>
</gene>
<keyword evidence="3" id="KW-0479">Metal-binding</keyword>
<dbReference type="PROSITE" id="PS51885">
    <property type="entry name" value="NEPRILYSIN"/>
    <property type="match status" value="1"/>
</dbReference>